<dbReference type="InterPro" id="IPR014030">
    <property type="entry name" value="Ketoacyl_synth_N"/>
</dbReference>
<dbReference type="AlphaFoldDB" id="A0A9W8H853"/>
<sequence length="838" mass="90830">MSANNLVAQEIEKTGLRTFSAREMALNVLALLHPQISCGAHRQPIWADFGGGMDRVGGMSGVFGRAHREIGQEADAKRLINACDRLDYTMTNPNPDTIPMPDMSPLANHRHHFPAAKDYASLAHLRHLQGMVNLDKVVVVTGYGEVGPHGNAETRWEVEAFGELSVEGCIELAWIMGLIRHANGPLPGTGQHYTGWVDAKSGEPVRDADVKERYEEYIHAHTGIRLIEPDLVNGYDPAKKQVLREVQIERDMEPFEATADEAAAYKKSNGDRVDVWENADGSSWSVRFLKGALIRVPAAVDATRLVAALIPKGWDATRFGIPEDVVRQVDPVTLYMLVATVEALVRSGITDPYELYQHVHVSEVGNTIGSGLGGGLSLQGMFGTRRLDAELQQDIIQETFISTVQAWVNMLLMSSAGSVRPAVGACATTVLSIDMAVDAIQSGKAKIMLAGATDDFCEESATEFSSIGATSNTVEEFASGREPSEMCRPCTSTRNGFMEGQGAGVVVLMSASTAIACGAPIYGIIGMSATATDKQGSSVPAPGKGILGSAREAPSGGVLRQLDIVYRRRALDAQMRALDAWKAAELEELGPDGAAEVEASHLRQCRALQDVWGNEFWKRNPEISPLRGSLAVWGLTADDIGLASFHGTSTVANDKNESRVLNAQMRQLGRTPGHVLPAVCQKWLTGHSKGAAAGFMLNGVIQSMRTGLIPGNRNADNIGAELKDCDYSVYLSKTIQTPGIKAALLKSFGFGQVGGELLIVHPDYLLATLNEETLNEYNARLRGCDARALRYWQDVLVGNRPFVQVKSSPPYTPEQEQDVLLDPTARAHYDPKTRQYRF</sequence>
<dbReference type="Gene3D" id="3.40.50.720">
    <property type="entry name" value="NAD(P)-binding Rossmann-like Domain"/>
    <property type="match status" value="1"/>
</dbReference>
<dbReference type="PANTHER" id="PTHR11712:SF336">
    <property type="entry name" value="3-OXOACYL-[ACYL-CARRIER-PROTEIN] SYNTHASE, MITOCHONDRIAL"/>
    <property type="match status" value="1"/>
</dbReference>
<dbReference type="GO" id="GO:0004315">
    <property type="term" value="F:3-oxoacyl-[acyl-carrier-protein] synthase activity"/>
    <property type="evidence" value="ECO:0007669"/>
    <property type="project" value="UniProtKB-EC"/>
</dbReference>
<dbReference type="InterPro" id="IPR020841">
    <property type="entry name" value="PKS_Beta-ketoAc_synthase_dom"/>
</dbReference>
<dbReference type="PROSITE" id="PS00606">
    <property type="entry name" value="KS3_1"/>
    <property type="match status" value="1"/>
</dbReference>
<gene>
    <name evidence="6" type="primary">fas2_6</name>
    <name evidence="6" type="ORF">H4R18_005569</name>
</gene>
<dbReference type="EMBL" id="JANBUL010000346">
    <property type="protein sequence ID" value="KAJ2776629.1"/>
    <property type="molecule type" value="Genomic_DNA"/>
</dbReference>
<reference evidence="6" key="1">
    <citation type="submission" date="2022-07" db="EMBL/GenBank/DDBJ databases">
        <title>Phylogenomic reconstructions and comparative analyses of Kickxellomycotina fungi.</title>
        <authorList>
            <person name="Reynolds N.K."/>
            <person name="Stajich J.E."/>
            <person name="Barry K."/>
            <person name="Grigoriev I.V."/>
            <person name="Crous P."/>
            <person name="Smith M.E."/>
        </authorList>
    </citation>
    <scope>NUCLEOTIDE SEQUENCE</scope>
    <source>
        <strain evidence="6">NBRC 105414</strain>
    </source>
</reference>
<dbReference type="InterPro" id="IPR047224">
    <property type="entry name" value="FAS_alpha_su_C"/>
</dbReference>
<evidence type="ECO:0000313" key="7">
    <source>
        <dbReference type="Proteomes" id="UP001140217"/>
    </source>
</evidence>
<accession>A0A9W8H853</accession>
<dbReference type="SUPFAM" id="SSF53901">
    <property type="entry name" value="Thiolase-like"/>
    <property type="match status" value="2"/>
</dbReference>
<protein>
    <recommendedName>
        <fullName evidence="2">beta-ketoacyl-[acyl-carrier-protein] synthase I</fullName>
        <ecNumber evidence="2">2.3.1.41</ecNumber>
    </recommendedName>
</protein>
<dbReference type="Proteomes" id="UP001140217">
    <property type="component" value="Unassembled WGS sequence"/>
</dbReference>
<keyword evidence="3 4" id="KW-0808">Transferase</keyword>
<dbReference type="CDD" id="cd00828">
    <property type="entry name" value="elong_cond_enzymes"/>
    <property type="match status" value="1"/>
</dbReference>
<dbReference type="EC" id="2.3.1.41" evidence="2"/>
<organism evidence="6 7">
    <name type="scientific">Coemansia javaensis</name>
    <dbReference type="NCBI Taxonomy" id="2761396"/>
    <lineage>
        <taxon>Eukaryota</taxon>
        <taxon>Fungi</taxon>
        <taxon>Fungi incertae sedis</taxon>
        <taxon>Zoopagomycota</taxon>
        <taxon>Kickxellomycotina</taxon>
        <taxon>Kickxellomycetes</taxon>
        <taxon>Kickxellales</taxon>
        <taxon>Kickxellaceae</taxon>
        <taxon>Coemansia</taxon>
    </lineage>
</organism>
<dbReference type="SMART" id="SM00825">
    <property type="entry name" value="PKS_KS"/>
    <property type="match status" value="1"/>
</dbReference>
<evidence type="ECO:0000313" key="6">
    <source>
        <dbReference type="EMBL" id="KAJ2776629.1"/>
    </source>
</evidence>
<evidence type="ECO:0000256" key="1">
    <source>
        <dbReference type="ARBA" id="ARBA00008467"/>
    </source>
</evidence>
<dbReference type="Pfam" id="PF02801">
    <property type="entry name" value="Ketoacyl-synt_C"/>
    <property type="match status" value="1"/>
</dbReference>
<dbReference type="PANTHER" id="PTHR11712">
    <property type="entry name" value="POLYKETIDE SYNTHASE-RELATED"/>
    <property type="match status" value="1"/>
</dbReference>
<dbReference type="InterPro" id="IPR016039">
    <property type="entry name" value="Thiolase-like"/>
</dbReference>
<dbReference type="PROSITE" id="PS52004">
    <property type="entry name" value="KS3_2"/>
    <property type="match status" value="1"/>
</dbReference>
<dbReference type="GO" id="GO:0006633">
    <property type="term" value="P:fatty acid biosynthetic process"/>
    <property type="evidence" value="ECO:0007669"/>
    <property type="project" value="InterPro"/>
</dbReference>
<proteinExistence type="inferred from homology"/>
<dbReference type="InterPro" id="IPR000794">
    <property type="entry name" value="Beta-ketoacyl_synthase"/>
</dbReference>
<dbReference type="Gene3D" id="3.30.70.2490">
    <property type="match status" value="1"/>
</dbReference>
<dbReference type="InterPro" id="IPR014031">
    <property type="entry name" value="Ketoacyl_synth_C"/>
</dbReference>
<dbReference type="OrthoDB" id="4251012at2759"/>
<keyword evidence="7" id="KW-1185">Reference proteome</keyword>
<evidence type="ECO:0000256" key="3">
    <source>
        <dbReference type="ARBA" id="ARBA00022679"/>
    </source>
</evidence>
<dbReference type="Gene3D" id="3.40.47.10">
    <property type="match status" value="1"/>
</dbReference>
<dbReference type="InterPro" id="IPR018201">
    <property type="entry name" value="Ketoacyl_synth_AS"/>
</dbReference>
<name>A0A9W8H853_9FUNG</name>
<evidence type="ECO:0000256" key="4">
    <source>
        <dbReference type="RuleBase" id="RU003694"/>
    </source>
</evidence>
<dbReference type="Gene3D" id="6.10.140.1410">
    <property type="match status" value="1"/>
</dbReference>
<feature type="domain" description="Ketosynthase family 3 (KS3)" evidence="5">
    <location>
        <begin position="243"/>
        <end position="761"/>
    </location>
</feature>
<comment type="caution">
    <text evidence="6">The sequence shown here is derived from an EMBL/GenBank/DDBJ whole genome shotgun (WGS) entry which is preliminary data.</text>
</comment>
<comment type="similarity">
    <text evidence="1 4">Belongs to the thiolase-like superfamily. Beta-ketoacyl-ACP synthases family.</text>
</comment>
<dbReference type="Pfam" id="PF00109">
    <property type="entry name" value="ketoacyl-synt"/>
    <property type="match status" value="1"/>
</dbReference>
<keyword evidence="6" id="KW-0012">Acyltransferase</keyword>
<evidence type="ECO:0000259" key="5">
    <source>
        <dbReference type="PROSITE" id="PS52004"/>
    </source>
</evidence>
<evidence type="ECO:0000256" key="2">
    <source>
        <dbReference type="ARBA" id="ARBA00013191"/>
    </source>
</evidence>